<evidence type="ECO:0000313" key="1">
    <source>
        <dbReference type="EMBL" id="KAK8993266.1"/>
    </source>
</evidence>
<keyword evidence="2" id="KW-1185">Reference proteome</keyword>
<protein>
    <submittedName>
        <fullName evidence="1">Uncharacterized protein</fullName>
    </submittedName>
</protein>
<reference evidence="1 2" key="1">
    <citation type="journal article" date="2024" name="G3 (Bethesda)">
        <title>Genome assembly of Hibiscus sabdariffa L. provides insights into metabolisms of medicinal natural products.</title>
        <authorList>
            <person name="Kim T."/>
        </authorList>
    </citation>
    <scope>NUCLEOTIDE SEQUENCE [LARGE SCALE GENOMIC DNA]</scope>
    <source>
        <strain evidence="1">TK-2024</strain>
        <tissue evidence="1">Old leaves</tissue>
    </source>
</reference>
<evidence type="ECO:0000313" key="2">
    <source>
        <dbReference type="Proteomes" id="UP001396334"/>
    </source>
</evidence>
<organism evidence="1 2">
    <name type="scientific">Hibiscus sabdariffa</name>
    <name type="common">roselle</name>
    <dbReference type="NCBI Taxonomy" id="183260"/>
    <lineage>
        <taxon>Eukaryota</taxon>
        <taxon>Viridiplantae</taxon>
        <taxon>Streptophyta</taxon>
        <taxon>Embryophyta</taxon>
        <taxon>Tracheophyta</taxon>
        <taxon>Spermatophyta</taxon>
        <taxon>Magnoliopsida</taxon>
        <taxon>eudicotyledons</taxon>
        <taxon>Gunneridae</taxon>
        <taxon>Pentapetalae</taxon>
        <taxon>rosids</taxon>
        <taxon>malvids</taxon>
        <taxon>Malvales</taxon>
        <taxon>Malvaceae</taxon>
        <taxon>Malvoideae</taxon>
        <taxon>Hibiscus</taxon>
    </lineage>
</organism>
<accession>A0ABR2PXW3</accession>
<gene>
    <name evidence="1" type="ORF">V6N11_033368</name>
</gene>
<name>A0ABR2PXW3_9ROSI</name>
<dbReference type="Proteomes" id="UP001396334">
    <property type="component" value="Unassembled WGS sequence"/>
</dbReference>
<dbReference type="EMBL" id="JBBPBN010000049">
    <property type="protein sequence ID" value="KAK8993266.1"/>
    <property type="molecule type" value="Genomic_DNA"/>
</dbReference>
<proteinExistence type="predicted"/>
<comment type="caution">
    <text evidence="1">The sequence shown here is derived from an EMBL/GenBank/DDBJ whole genome shotgun (WGS) entry which is preliminary data.</text>
</comment>
<sequence>MRLGHGYTVITVKASRVSYSNPNWLPHVFMNPSIPSVPKILEHNEKDINRVNMKQGSCFLKPSKGGWCMVVNESFRHTRKEESIVGGVVVHECM</sequence>